<evidence type="ECO:0008006" key="4">
    <source>
        <dbReference type="Google" id="ProtNLM"/>
    </source>
</evidence>
<keyword evidence="3" id="KW-1185">Reference proteome</keyword>
<evidence type="ECO:0000313" key="2">
    <source>
        <dbReference type="EMBL" id="MBD1384151.1"/>
    </source>
</evidence>
<proteinExistence type="predicted"/>
<feature type="chain" id="PRO_5045994116" description="DUF4440 domain-containing protein" evidence="1">
    <location>
        <begin position="20"/>
        <end position="167"/>
    </location>
</feature>
<gene>
    <name evidence="2" type="ORF">IDJ75_02585</name>
</gene>
<dbReference type="Proteomes" id="UP000618754">
    <property type="component" value="Unassembled WGS sequence"/>
</dbReference>
<evidence type="ECO:0000256" key="1">
    <source>
        <dbReference type="SAM" id="SignalP"/>
    </source>
</evidence>
<feature type="signal peptide" evidence="1">
    <location>
        <begin position="1"/>
        <end position="19"/>
    </location>
</feature>
<accession>A0ABR7X0V8</accession>
<dbReference type="EMBL" id="JACWMW010000001">
    <property type="protein sequence ID" value="MBD1384151.1"/>
    <property type="molecule type" value="Genomic_DNA"/>
</dbReference>
<reference evidence="2 3" key="1">
    <citation type="submission" date="2020-09" db="EMBL/GenBank/DDBJ databases">
        <title>Novel species of Mucilaginibacter isolated from a glacier on the Tibetan Plateau.</title>
        <authorList>
            <person name="Liu Q."/>
            <person name="Xin Y.-H."/>
        </authorList>
    </citation>
    <scope>NUCLEOTIDE SEQUENCE [LARGE SCALE GENOMIC DNA]</scope>
    <source>
        <strain evidence="2 3">CGMCC 1.13878</strain>
    </source>
</reference>
<name>A0ABR7X0V8_9SPHI</name>
<evidence type="ECO:0000313" key="3">
    <source>
        <dbReference type="Proteomes" id="UP000618754"/>
    </source>
</evidence>
<comment type="caution">
    <text evidence="2">The sequence shown here is derived from an EMBL/GenBank/DDBJ whole genome shotgun (WGS) entry which is preliminary data.</text>
</comment>
<organism evidence="2 3">
    <name type="scientific">Mucilaginibacter rigui</name>
    <dbReference type="NCBI Taxonomy" id="534635"/>
    <lineage>
        <taxon>Bacteria</taxon>
        <taxon>Pseudomonadati</taxon>
        <taxon>Bacteroidota</taxon>
        <taxon>Sphingobacteriia</taxon>
        <taxon>Sphingobacteriales</taxon>
        <taxon>Sphingobacteriaceae</taxon>
        <taxon>Mucilaginibacter</taxon>
    </lineage>
</organism>
<keyword evidence="1" id="KW-0732">Signal</keyword>
<dbReference type="RefSeq" id="WP_191174048.1">
    <property type="nucleotide sequence ID" value="NZ_JACWMW010000001.1"/>
</dbReference>
<sequence length="167" mass="18068">MKLALKIALLLILPATIFAQDPTVVKRQADVVAKALLNSDFKTVIAHTYPKAVNIGGGKEKMLQAMSSGINQMKAQGFAFEKVTIGQPGKFYKAGTEIHCLVPEQIIMKTARGRMAASSNLLAISNDGGKNWSFLDMNQGTINSVKQLFPNFNSNLIIPKPAPPVML</sequence>
<protein>
    <recommendedName>
        <fullName evidence="4">DUF4440 domain-containing protein</fullName>
    </recommendedName>
</protein>